<comment type="caution">
    <text evidence="6">The sequence shown here is derived from an EMBL/GenBank/DDBJ whole genome shotgun (WGS) entry which is preliminary data.</text>
</comment>
<evidence type="ECO:0000256" key="4">
    <source>
        <dbReference type="SAM" id="SignalP"/>
    </source>
</evidence>
<sequence>MTIRTRAVVLALSAASVLWTVSAATAQQIPVKLGILADMGGAYSDIGGMGVVEATKLAIEDFRKRPGADKLKIDLVHADSQNKTDIAAGIARRWIDNEGVDAILDLPTSAVALATIPVIQEKNKVALVTAAATSDITGKSCSPNAVHWTYDTWAVSRGTAAAVTKAGGKTWFFVTADYAFGHALERDAGAVVVENGGKVLGAVRHPFENKDFASYLLQAQGSGAQIIGLTNAGADTINTIKQAAEFGIGLDGKQKLAGMLLFITDIHSLGLKVAQGLNLTTAFYWDLDEKTRDFGNRFAARHGGRYPSMTQAGAYSSTLAYLTAVQKAGSAKDGRAVLAAMRDAGTFDDPLFGPTTLRIDGRAVHRMLLLQVKKPEESKKPWDYFNVVATIPAEEAFRPLKDGGCPLVK</sequence>
<protein>
    <submittedName>
        <fullName evidence="6">Branched-chain amino acid transport system substrate-binding protein</fullName>
    </submittedName>
</protein>
<dbReference type="CDD" id="cd06327">
    <property type="entry name" value="PBP1_SBP-like"/>
    <property type="match status" value="1"/>
</dbReference>
<feature type="chain" id="PRO_5020597182" evidence="4">
    <location>
        <begin position="27"/>
        <end position="409"/>
    </location>
</feature>
<keyword evidence="3" id="KW-0029">Amino-acid transport</keyword>
<reference evidence="6 7" key="1">
    <citation type="submission" date="2019-03" db="EMBL/GenBank/DDBJ databases">
        <title>Genomic Encyclopedia of Type Strains, Phase IV (KMG-IV): sequencing the most valuable type-strain genomes for metagenomic binning, comparative biology and taxonomic classification.</title>
        <authorList>
            <person name="Goeker M."/>
        </authorList>
    </citation>
    <scope>NUCLEOTIDE SEQUENCE [LARGE SCALE GENOMIC DNA]</scope>
    <source>
        <strain evidence="6 7">DSM 25903</strain>
    </source>
</reference>
<feature type="domain" description="Leucine-binding protein" evidence="5">
    <location>
        <begin position="30"/>
        <end position="373"/>
    </location>
</feature>
<dbReference type="GO" id="GO:0006865">
    <property type="term" value="P:amino acid transport"/>
    <property type="evidence" value="ECO:0007669"/>
    <property type="project" value="UniProtKB-KW"/>
</dbReference>
<evidence type="ECO:0000256" key="2">
    <source>
        <dbReference type="ARBA" id="ARBA00022729"/>
    </source>
</evidence>
<evidence type="ECO:0000256" key="1">
    <source>
        <dbReference type="ARBA" id="ARBA00010062"/>
    </source>
</evidence>
<dbReference type="InterPro" id="IPR028081">
    <property type="entry name" value="Leu-bd"/>
</dbReference>
<dbReference type="RefSeq" id="WP_342636836.1">
    <property type="nucleotide sequence ID" value="NZ_SNZR01000013.1"/>
</dbReference>
<dbReference type="InterPro" id="IPR028082">
    <property type="entry name" value="Peripla_BP_I"/>
</dbReference>
<dbReference type="PANTHER" id="PTHR30483">
    <property type="entry name" value="LEUCINE-SPECIFIC-BINDING PROTEIN"/>
    <property type="match status" value="1"/>
</dbReference>
<name>A0A4R7BW90_9HYPH</name>
<dbReference type="InterPro" id="IPR051010">
    <property type="entry name" value="BCAA_transport"/>
</dbReference>
<accession>A0A4R7BW90</accession>
<dbReference type="EMBL" id="SNZR01000013">
    <property type="protein sequence ID" value="TDR90158.1"/>
    <property type="molecule type" value="Genomic_DNA"/>
</dbReference>
<dbReference type="Gene3D" id="3.40.50.2300">
    <property type="match status" value="2"/>
</dbReference>
<evidence type="ECO:0000256" key="3">
    <source>
        <dbReference type="ARBA" id="ARBA00022970"/>
    </source>
</evidence>
<proteinExistence type="inferred from homology"/>
<feature type="signal peptide" evidence="4">
    <location>
        <begin position="1"/>
        <end position="26"/>
    </location>
</feature>
<keyword evidence="7" id="KW-1185">Reference proteome</keyword>
<comment type="similarity">
    <text evidence="1">Belongs to the leucine-binding protein family.</text>
</comment>
<evidence type="ECO:0000259" key="5">
    <source>
        <dbReference type="Pfam" id="PF13458"/>
    </source>
</evidence>
<keyword evidence="2 4" id="KW-0732">Signal</keyword>
<dbReference type="Pfam" id="PF13458">
    <property type="entry name" value="Peripla_BP_6"/>
    <property type="match status" value="1"/>
</dbReference>
<evidence type="ECO:0000313" key="7">
    <source>
        <dbReference type="Proteomes" id="UP000295122"/>
    </source>
</evidence>
<gene>
    <name evidence="6" type="ORF">EV668_3000</name>
</gene>
<dbReference type="AlphaFoldDB" id="A0A4R7BW90"/>
<organism evidence="6 7">
    <name type="scientific">Enterovirga rhinocerotis</name>
    <dbReference type="NCBI Taxonomy" id="1339210"/>
    <lineage>
        <taxon>Bacteria</taxon>
        <taxon>Pseudomonadati</taxon>
        <taxon>Pseudomonadota</taxon>
        <taxon>Alphaproteobacteria</taxon>
        <taxon>Hyphomicrobiales</taxon>
        <taxon>Methylobacteriaceae</taxon>
        <taxon>Enterovirga</taxon>
    </lineage>
</organism>
<dbReference type="Proteomes" id="UP000295122">
    <property type="component" value="Unassembled WGS sequence"/>
</dbReference>
<keyword evidence="3" id="KW-0813">Transport</keyword>
<dbReference type="PANTHER" id="PTHR30483:SF6">
    <property type="entry name" value="PERIPLASMIC BINDING PROTEIN OF ABC TRANSPORTER FOR NATURAL AMINO ACIDS"/>
    <property type="match status" value="1"/>
</dbReference>
<evidence type="ECO:0000313" key="6">
    <source>
        <dbReference type="EMBL" id="TDR90158.1"/>
    </source>
</evidence>
<dbReference type="SUPFAM" id="SSF53822">
    <property type="entry name" value="Periplasmic binding protein-like I"/>
    <property type="match status" value="1"/>
</dbReference>